<feature type="transmembrane region" description="Helical" evidence="1">
    <location>
        <begin position="31"/>
        <end position="52"/>
    </location>
</feature>
<keyword evidence="1" id="KW-0472">Membrane</keyword>
<evidence type="ECO:0000256" key="1">
    <source>
        <dbReference type="SAM" id="Phobius"/>
    </source>
</evidence>
<dbReference type="SUPFAM" id="SSF53335">
    <property type="entry name" value="S-adenosyl-L-methionine-dependent methyltransferases"/>
    <property type="match status" value="1"/>
</dbReference>
<dbReference type="EMBL" id="FXYX01000033">
    <property type="protein sequence ID" value="SMX98912.1"/>
    <property type="molecule type" value="Genomic_DNA"/>
</dbReference>
<evidence type="ECO:0000313" key="3">
    <source>
        <dbReference type="Proteomes" id="UP000234382"/>
    </source>
</evidence>
<proteinExistence type="predicted"/>
<dbReference type="Pfam" id="PF13578">
    <property type="entry name" value="Methyltransf_24"/>
    <property type="match status" value="1"/>
</dbReference>
<evidence type="ECO:0000313" key="2">
    <source>
        <dbReference type="EMBL" id="SMX98912.1"/>
    </source>
</evidence>
<sequence length="440" mass="48570">MSKRTWMIVGAVVLCGAFAVAAVLEWRILAMALSGAICAVIAVIVITSASAIRSEGATQRRNQAQLRASLLERVDHLSEVLEAIQGDIDAGRGIAELRSSERRLEQALSNDIRELHSKFEVLTDSIGEVSTRLLTVEEPQRAGQPEIDRAQAAILEALALGFRRSAAWRDSDRNVLDRIAFGMEELRNGLHLDDSTLDSETTDPLERGNDGARVKDLLDSMASELTRAMYVETQQTEALLQLLPKITPRWLLPPLGRWALDARAMLHLAQIFEDKRPSRVLELGSGTSSVWMGYLAEKLGAQIVSVEHDEEFAERTEELLGLHGLNDVVTVKRAPLEPLRLGDVDYAWYATGALSDLEDVDLVLVDGPVGSTNRWARYPAVPMLWAALARDAVVVLDDSPRADEEDALDAWTAEYPLTRVQSGLSRLAVLRRSSEQVNRL</sequence>
<dbReference type="GO" id="GO:0008168">
    <property type="term" value="F:methyltransferase activity"/>
    <property type="evidence" value="ECO:0007669"/>
    <property type="project" value="UniProtKB-KW"/>
</dbReference>
<dbReference type="RefSeq" id="WP_101547306.1">
    <property type="nucleotide sequence ID" value="NZ_FXYX01000033.1"/>
</dbReference>
<protein>
    <submittedName>
        <fullName evidence="2">Methyltransferase domain-containing protein</fullName>
    </submittedName>
</protein>
<dbReference type="InterPro" id="IPR029063">
    <property type="entry name" value="SAM-dependent_MTases_sf"/>
</dbReference>
<accession>A0A2H1KI82</accession>
<keyword evidence="2" id="KW-0489">Methyltransferase</keyword>
<keyword evidence="1" id="KW-0812">Transmembrane</keyword>
<keyword evidence="2" id="KW-0808">Transferase</keyword>
<dbReference type="GO" id="GO:0032259">
    <property type="term" value="P:methylation"/>
    <property type="evidence" value="ECO:0007669"/>
    <property type="project" value="UniProtKB-KW"/>
</dbReference>
<dbReference type="AlphaFoldDB" id="A0A2H1KI82"/>
<keyword evidence="1" id="KW-1133">Transmembrane helix</keyword>
<keyword evidence="3" id="KW-1185">Reference proteome</keyword>
<name>A0A2H1KI82_9MICO</name>
<dbReference type="Proteomes" id="UP000234382">
    <property type="component" value="Unassembled WGS sequence"/>
</dbReference>
<organism evidence="2 3">
    <name type="scientific">Brevibacterium iodinum ATCC 49514</name>
    <dbReference type="NCBI Taxonomy" id="1255616"/>
    <lineage>
        <taxon>Bacteria</taxon>
        <taxon>Bacillati</taxon>
        <taxon>Actinomycetota</taxon>
        <taxon>Actinomycetes</taxon>
        <taxon>Micrococcales</taxon>
        <taxon>Brevibacteriaceae</taxon>
        <taxon>Brevibacterium</taxon>
    </lineage>
</organism>
<gene>
    <name evidence="2" type="ORF">BI49514_03035</name>
</gene>
<dbReference type="Gene3D" id="3.40.50.150">
    <property type="entry name" value="Vaccinia Virus protein VP39"/>
    <property type="match status" value="1"/>
</dbReference>
<reference evidence="3" key="1">
    <citation type="submission" date="2017-03" db="EMBL/GenBank/DDBJ databases">
        <authorList>
            <person name="Monnet C."/>
        </authorList>
    </citation>
    <scope>NUCLEOTIDE SEQUENCE [LARGE SCALE GENOMIC DNA]</scope>
    <source>
        <strain evidence="3">ATCC 49514</strain>
    </source>
</reference>